<accession>A0A8J5WEZ0</accession>
<dbReference type="AlphaFoldDB" id="A0A8J5WEZ0"/>
<reference evidence="1" key="1">
    <citation type="journal article" date="2021" name="bioRxiv">
        <title>Whole Genome Assembly and Annotation of Northern Wild Rice, Zizania palustris L., Supports a Whole Genome Duplication in the Zizania Genus.</title>
        <authorList>
            <person name="Haas M."/>
            <person name="Kono T."/>
            <person name="Macchietto M."/>
            <person name="Millas R."/>
            <person name="McGilp L."/>
            <person name="Shao M."/>
            <person name="Duquette J."/>
            <person name="Hirsch C.N."/>
            <person name="Kimball J."/>
        </authorList>
    </citation>
    <scope>NUCLEOTIDE SEQUENCE</scope>
    <source>
        <tissue evidence="1">Fresh leaf tissue</tissue>
    </source>
</reference>
<sequence>MFVQGPGESVDALFARFDGIVSNLRSTGTLAYSDHDRAIKLLYGLDHSIWEVKISSIEESASFNTLTCDELFSKLKSTEIVKASRSGIGSSLPHSMALVSGSGSGTSSGGSMSGVCAFSGGFGLSSLVSITKEQVDTIDDEELALIVKKFTRFYNDRRDQRRGGSRGCFDCGDLNHIKAN</sequence>
<evidence type="ECO:0000313" key="1">
    <source>
        <dbReference type="EMBL" id="KAG8088715.1"/>
    </source>
</evidence>
<dbReference type="Proteomes" id="UP000729402">
    <property type="component" value="Unassembled WGS sequence"/>
</dbReference>
<comment type="caution">
    <text evidence="1">The sequence shown here is derived from an EMBL/GenBank/DDBJ whole genome shotgun (WGS) entry which is preliminary data.</text>
</comment>
<gene>
    <name evidence="1" type="ORF">GUJ93_ZPchr0010g10466</name>
</gene>
<reference evidence="1" key="2">
    <citation type="submission" date="2021-02" db="EMBL/GenBank/DDBJ databases">
        <authorList>
            <person name="Kimball J.A."/>
            <person name="Haas M.W."/>
            <person name="Macchietto M."/>
            <person name="Kono T."/>
            <person name="Duquette J."/>
            <person name="Shao M."/>
        </authorList>
    </citation>
    <scope>NUCLEOTIDE SEQUENCE</scope>
    <source>
        <tissue evidence="1">Fresh leaf tissue</tissue>
    </source>
</reference>
<proteinExistence type="predicted"/>
<organism evidence="1 2">
    <name type="scientific">Zizania palustris</name>
    <name type="common">Northern wild rice</name>
    <dbReference type="NCBI Taxonomy" id="103762"/>
    <lineage>
        <taxon>Eukaryota</taxon>
        <taxon>Viridiplantae</taxon>
        <taxon>Streptophyta</taxon>
        <taxon>Embryophyta</taxon>
        <taxon>Tracheophyta</taxon>
        <taxon>Spermatophyta</taxon>
        <taxon>Magnoliopsida</taxon>
        <taxon>Liliopsida</taxon>
        <taxon>Poales</taxon>
        <taxon>Poaceae</taxon>
        <taxon>BOP clade</taxon>
        <taxon>Oryzoideae</taxon>
        <taxon>Oryzeae</taxon>
        <taxon>Zizaniinae</taxon>
        <taxon>Zizania</taxon>
    </lineage>
</organism>
<protein>
    <submittedName>
        <fullName evidence="1">Uncharacterized protein</fullName>
    </submittedName>
</protein>
<evidence type="ECO:0000313" key="2">
    <source>
        <dbReference type="Proteomes" id="UP000729402"/>
    </source>
</evidence>
<dbReference type="OrthoDB" id="696017at2759"/>
<name>A0A8J5WEZ0_ZIZPA</name>
<keyword evidence="2" id="KW-1185">Reference proteome</keyword>
<dbReference type="EMBL" id="JAAALK010000082">
    <property type="protein sequence ID" value="KAG8088715.1"/>
    <property type="molecule type" value="Genomic_DNA"/>
</dbReference>